<evidence type="ECO:0000256" key="1">
    <source>
        <dbReference type="SAM" id="Coils"/>
    </source>
</evidence>
<reference evidence="3" key="3">
    <citation type="submission" date="2020-12" db="UniProtKB">
        <authorList>
            <consortium name="EnsemblPlants"/>
        </authorList>
    </citation>
    <scope>IDENTIFICATION</scope>
</reference>
<dbReference type="EnsemblPlants" id="Pp3c10_16590V3.1">
    <property type="protein sequence ID" value="Pp3c10_16590V3.1"/>
    <property type="gene ID" value="Pp3c10_16590"/>
</dbReference>
<accession>A0A7I3ZZH8</accession>
<feature type="coiled-coil region" evidence="1">
    <location>
        <begin position="542"/>
        <end position="595"/>
    </location>
</feature>
<feature type="region of interest" description="Disordered" evidence="2">
    <location>
        <begin position="44"/>
        <end position="115"/>
    </location>
</feature>
<evidence type="ECO:0000313" key="3">
    <source>
        <dbReference type="EnsemblPlants" id="Pp3c10_16590V3.1"/>
    </source>
</evidence>
<dbReference type="Proteomes" id="UP000006727">
    <property type="component" value="Chromosome 10"/>
</dbReference>
<dbReference type="EMBL" id="ABEU02000010">
    <property type="status" value="NOT_ANNOTATED_CDS"/>
    <property type="molecule type" value="Genomic_DNA"/>
</dbReference>
<proteinExistence type="predicted"/>
<evidence type="ECO:0000313" key="4">
    <source>
        <dbReference type="Proteomes" id="UP000006727"/>
    </source>
</evidence>
<protein>
    <submittedName>
        <fullName evidence="3">Uncharacterized protein</fullName>
    </submittedName>
</protein>
<feature type="compositionally biased region" description="Basic and acidic residues" evidence="2">
    <location>
        <begin position="151"/>
        <end position="163"/>
    </location>
</feature>
<dbReference type="Gramene" id="Pp3c10_16590V3.2">
    <property type="protein sequence ID" value="Pp3c10_16590V3.2"/>
    <property type="gene ID" value="Pp3c10_16590"/>
</dbReference>
<keyword evidence="1" id="KW-0175">Coiled coil</keyword>
<dbReference type="Gramene" id="Pp3c10_16590V3.1">
    <property type="protein sequence ID" value="Pp3c10_16590V3.1"/>
    <property type="gene ID" value="Pp3c10_16590"/>
</dbReference>
<organism evidence="3 4">
    <name type="scientific">Physcomitrium patens</name>
    <name type="common">Spreading-leaved earth moss</name>
    <name type="synonym">Physcomitrella patens</name>
    <dbReference type="NCBI Taxonomy" id="3218"/>
    <lineage>
        <taxon>Eukaryota</taxon>
        <taxon>Viridiplantae</taxon>
        <taxon>Streptophyta</taxon>
        <taxon>Embryophyta</taxon>
        <taxon>Bryophyta</taxon>
        <taxon>Bryophytina</taxon>
        <taxon>Bryopsida</taxon>
        <taxon>Funariidae</taxon>
        <taxon>Funariales</taxon>
        <taxon>Funariaceae</taxon>
        <taxon>Physcomitrium</taxon>
    </lineage>
</organism>
<keyword evidence="4" id="KW-1185">Reference proteome</keyword>
<evidence type="ECO:0000256" key="2">
    <source>
        <dbReference type="SAM" id="MobiDB-lite"/>
    </source>
</evidence>
<dbReference type="AlphaFoldDB" id="A0A7I3ZZH8"/>
<feature type="compositionally biased region" description="Low complexity" evidence="2">
    <location>
        <begin position="80"/>
        <end position="97"/>
    </location>
</feature>
<dbReference type="InParanoid" id="A0A7I3ZZH8"/>
<dbReference type="EnsemblPlants" id="Pp3c10_16590V3.2">
    <property type="protein sequence ID" value="Pp3c10_16590V3.2"/>
    <property type="gene ID" value="Pp3c10_16590"/>
</dbReference>
<reference evidence="3 4" key="2">
    <citation type="journal article" date="2018" name="Plant J.">
        <title>The Physcomitrella patens chromosome-scale assembly reveals moss genome structure and evolution.</title>
        <authorList>
            <person name="Lang D."/>
            <person name="Ullrich K.K."/>
            <person name="Murat F."/>
            <person name="Fuchs J."/>
            <person name="Jenkins J."/>
            <person name="Haas F.B."/>
            <person name="Piednoel M."/>
            <person name="Gundlach H."/>
            <person name="Van Bel M."/>
            <person name="Meyberg R."/>
            <person name="Vives C."/>
            <person name="Morata J."/>
            <person name="Symeonidi A."/>
            <person name="Hiss M."/>
            <person name="Muchero W."/>
            <person name="Kamisugi Y."/>
            <person name="Saleh O."/>
            <person name="Blanc G."/>
            <person name="Decker E.L."/>
            <person name="van Gessel N."/>
            <person name="Grimwood J."/>
            <person name="Hayes R.D."/>
            <person name="Graham S.W."/>
            <person name="Gunter L.E."/>
            <person name="McDaniel S.F."/>
            <person name="Hoernstein S.N.W."/>
            <person name="Larsson A."/>
            <person name="Li F.W."/>
            <person name="Perroud P.F."/>
            <person name="Phillips J."/>
            <person name="Ranjan P."/>
            <person name="Rokshar D.S."/>
            <person name="Rothfels C.J."/>
            <person name="Schneider L."/>
            <person name="Shu S."/>
            <person name="Stevenson D.W."/>
            <person name="Thummler F."/>
            <person name="Tillich M."/>
            <person name="Villarreal Aguilar J.C."/>
            <person name="Widiez T."/>
            <person name="Wong G.K."/>
            <person name="Wymore A."/>
            <person name="Zhang Y."/>
            <person name="Zimmer A.D."/>
            <person name="Quatrano R.S."/>
            <person name="Mayer K.F.X."/>
            <person name="Goodstein D."/>
            <person name="Casacuberta J.M."/>
            <person name="Vandepoele K."/>
            <person name="Reski R."/>
            <person name="Cuming A.C."/>
            <person name="Tuskan G.A."/>
            <person name="Maumus F."/>
            <person name="Salse J."/>
            <person name="Schmutz J."/>
            <person name="Rensing S.A."/>
        </authorList>
    </citation>
    <scope>NUCLEOTIDE SEQUENCE [LARGE SCALE GENOMIC DNA]</scope>
    <source>
        <strain evidence="3 4">cv. Gransden 2004</strain>
    </source>
</reference>
<name>A0A7I3ZZH8_PHYPA</name>
<feature type="region of interest" description="Disordered" evidence="2">
    <location>
        <begin position="137"/>
        <end position="182"/>
    </location>
</feature>
<reference evidence="3 4" key="1">
    <citation type="journal article" date="2008" name="Science">
        <title>The Physcomitrella genome reveals evolutionary insights into the conquest of land by plants.</title>
        <authorList>
            <person name="Rensing S."/>
            <person name="Lang D."/>
            <person name="Zimmer A."/>
            <person name="Terry A."/>
            <person name="Salamov A."/>
            <person name="Shapiro H."/>
            <person name="Nishiyama T."/>
            <person name="Perroud P.-F."/>
            <person name="Lindquist E."/>
            <person name="Kamisugi Y."/>
            <person name="Tanahashi T."/>
            <person name="Sakakibara K."/>
            <person name="Fujita T."/>
            <person name="Oishi K."/>
            <person name="Shin-I T."/>
            <person name="Kuroki Y."/>
            <person name="Toyoda A."/>
            <person name="Suzuki Y."/>
            <person name="Hashimoto A."/>
            <person name="Yamaguchi K."/>
            <person name="Sugano A."/>
            <person name="Kohara Y."/>
            <person name="Fujiyama A."/>
            <person name="Anterola A."/>
            <person name="Aoki S."/>
            <person name="Ashton N."/>
            <person name="Barbazuk W.B."/>
            <person name="Barker E."/>
            <person name="Bennetzen J."/>
            <person name="Bezanilla M."/>
            <person name="Blankenship R."/>
            <person name="Cho S.H."/>
            <person name="Dutcher S."/>
            <person name="Estelle M."/>
            <person name="Fawcett J.A."/>
            <person name="Gundlach H."/>
            <person name="Hanada K."/>
            <person name="Heyl A."/>
            <person name="Hicks K.A."/>
            <person name="Hugh J."/>
            <person name="Lohr M."/>
            <person name="Mayer K."/>
            <person name="Melkozernov A."/>
            <person name="Murata T."/>
            <person name="Nelson D."/>
            <person name="Pils B."/>
            <person name="Prigge M."/>
            <person name="Reiss B."/>
            <person name="Renner T."/>
            <person name="Rombauts S."/>
            <person name="Rushton P."/>
            <person name="Sanderfoot A."/>
            <person name="Schween G."/>
            <person name="Shiu S.-H."/>
            <person name="Stueber K."/>
            <person name="Theodoulou F.L."/>
            <person name="Tu H."/>
            <person name="Van de Peer Y."/>
            <person name="Verrier P.J."/>
            <person name="Waters E."/>
            <person name="Wood A."/>
            <person name="Yang L."/>
            <person name="Cove D."/>
            <person name="Cuming A."/>
            <person name="Hasebe M."/>
            <person name="Lucas S."/>
            <person name="Mishler D.B."/>
            <person name="Reski R."/>
            <person name="Grigoriev I."/>
            <person name="Quatrano R.S."/>
            <person name="Boore J.L."/>
        </authorList>
    </citation>
    <scope>NUCLEOTIDE SEQUENCE [LARGE SCALE GENOMIC DNA]</scope>
    <source>
        <strain evidence="3 4">cv. Gransden 2004</strain>
    </source>
</reference>
<sequence length="661" mass="72721">MPDLLHFLTAHAVQLCRRHSKPPLAAPATSCKTRSTEGQDVLLEHSQRNGNLGAVRTNNAIEERRLSENSEESPQGSRAGYGDDSSVSGSVKLSYYGTKDHQRHGPRGTGLREWKGDFVGKPEREIGKLGADEVINGGGLVRIPQSKRRQGKADNRPPSEPRTRMPTMALERKPKESSGKASCESIVKHNKRAFLAPSVQQEASVGCERFYRLMRLLDEKAIGSRTREEVAEGLAGKSQRRLVEGIDLATSDAACLKRSRKSSSRDNGGKGKEMALLATIPHSPRMGKFRGRHLFGMQESNPGGADSSSCKSLCAAASDCSPSTSPNFLPLSHYIQKLRSFSPDSLLGASNVEPLMSVNNAVGSGADRHEHHEKFTCEDIRAMSVSHDREHGVGLCSTTSPCESASAVFSPASTNPSSPRVLPRSSPQLMNNRFGLSSSSALFASLAHPTELGTSQAKLSQSNSDNIAFGSGFESNTIARQDKSHHMITTLSDQLSYPPFLSDLQAKVSSEVMDETMNNVQRALGELKGSVQCMKVWLDADGQGWREHLDRLEKELENLKDKSDDEIIAAKHSLRNEMKVKLGDLMAEMERIRRQERDEGLMGLTTQVEVMVEEMVEKMLQSQVYTKSSVEMKDEIHLSYRTSLFLIQIHHCEVQEAKLKT</sequence>